<evidence type="ECO:0000256" key="2">
    <source>
        <dbReference type="ARBA" id="ARBA00023125"/>
    </source>
</evidence>
<feature type="domain" description="HTH gntR-type" evidence="4">
    <location>
        <begin position="7"/>
        <end position="75"/>
    </location>
</feature>
<evidence type="ECO:0000256" key="3">
    <source>
        <dbReference type="ARBA" id="ARBA00023163"/>
    </source>
</evidence>
<dbReference type="InterPro" id="IPR000524">
    <property type="entry name" value="Tscrpt_reg_HTH_GntR"/>
</dbReference>
<organism evidence="5 6">
    <name type="scientific">Mucilaginibacter gynuensis</name>
    <dbReference type="NCBI Taxonomy" id="1302236"/>
    <lineage>
        <taxon>Bacteria</taxon>
        <taxon>Pseudomonadati</taxon>
        <taxon>Bacteroidota</taxon>
        <taxon>Sphingobacteriia</taxon>
        <taxon>Sphingobacteriales</taxon>
        <taxon>Sphingobacteriaceae</taxon>
        <taxon>Mucilaginibacter</taxon>
    </lineage>
</organism>
<dbReference type="SMART" id="SM00866">
    <property type="entry name" value="UTRA"/>
    <property type="match status" value="1"/>
</dbReference>
<dbReference type="InterPro" id="IPR036390">
    <property type="entry name" value="WH_DNA-bd_sf"/>
</dbReference>
<dbReference type="SUPFAM" id="SSF46785">
    <property type="entry name" value="Winged helix' DNA-binding domain"/>
    <property type="match status" value="1"/>
</dbReference>
<dbReference type="InterPro" id="IPR036388">
    <property type="entry name" value="WH-like_DNA-bd_sf"/>
</dbReference>
<gene>
    <name evidence="5" type="ORF">GCM10023149_31610</name>
</gene>
<evidence type="ECO:0000313" key="5">
    <source>
        <dbReference type="EMBL" id="GAA4327885.1"/>
    </source>
</evidence>
<dbReference type="SUPFAM" id="SSF64288">
    <property type="entry name" value="Chorismate lyase-like"/>
    <property type="match status" value="1"/>
</dbReference>
<dbReference type="SMART" id="SM00345">
    <property type="entry name" value="HTH_GNTR"/>
    <property type="match status" value="1"/>
</dbReference>
<dbReference type="CDD" id="cd07377">
    <property type="entry name" value="WHTH_GntR"/>
    <property type="match status" value="1"/>
</dbReference>
<keyword evidence="1" id="KW-0805">Transcription regulation</keyword>
<reference evidence="6" key="1">
    <citation type="journal article" date="2019" name="Int. J. Syst. Evol. Microbiol.">
        <title>The Global Catalogue of Microorganisms (GCM) 10K type strain sequencing project: providing services to taxonomists for standard genome sequencing and annotation.</title>
        <authorList>
            <consortium name="The Broad Institute Genomics Platform"/>
            <consortium name="The Broad Institute Genome Sequencing Center for Infectious Disease"/>
            <person name="Wu L."/>
            <person name="Ma J."/>
        </authorList>
    </citation>
    <scope>NUCLEOTIDE SEQUENCE [LARGE SCALE GENOMIC DNA]</scope>
    <source>
        <strain evidence="6">JCM 17705</strain>
    </source>
</reference>
<dbReference type="PRINTS" id="PR00035">
    <property type="entry name" value="HTHGNTR"/>
</dbReference>
<dbReference type="RefSeq" id="WP_345212098.1">
    <property type="nucleotide sequence ID" value="NZ_BAABFT010000008.1"/>
</dbReference>
<keyword evidence="3" id="KW-0804">Transcription</keyword>
<dbReference type="Gene3D" id="3.40.1410.10">
    <property type="entry name" value="Chorismate lyase-like"/>
    <property type="match status" value="1"/>
</dbReference>
<keyword evidence="6" id="KW-1185">Reference proteome</keyword>
<evidence type="ECO:0000256" key="1">
    <source>
        <dbReference type="ARBA" id="ARBA00023015"/>
    </source>
</evidence>
<sequence length="237" mass="27598">MRAEAPLPIYKKLIDDLRKLIDEGTYKKGDLLPSENELCKTYNTTRPTVRQALTELMNAGYITRQQGKGSIVSEPKTGTGIIVVNGFAKDAEKMINTTIIEKPEKRHWDIDFFYELSEEELMAGNIYFSRLRSVNNSPVLFERTFITNMYLPRFTVRNLQNQSLFKTLQKHYNIEIKEGEQKIWAIGADKHIAKLLNLPVGSPIVHMKRKLRTNIKNLNIYSWLYCNTAEYYLHDEF</sequence>
<evidence type="ECO:0000313" key="6">
    <source>
        <dbReference type="Proteomes" id="UP001500582"/>
    </source>
</evidence>
<dbReference type="InterPro" id="IPR011663">
    <property type="entry name" value="UTRA"/>
</dbReference>
<name>A0ABP8GPM7_9SPHI</name>
<proteinExistence type="predicted"/>
<dbReference type="EMBL" id="BAABFT010000008">
    <property type="protein sequence ID" value="GAA4327885.1"/>
    <property type="molecule type" value="Genomic_DNA"/>
</dbReference>
<dbReference type="Proteomes" id="UP001500582">
    <property type="component" value="Unassembled WGS sequence"/>
</dbReference>
<protein>
    <submittedName>
        <fullName evidence="5">GntR family transcriptional regulator</fullName>
    </submittedName>
</protein>
<dbReference type="Pfam" id="PF07702">
    <property type="entry name" value="UTRA"/>
    <property type="match status" value="1"/>
</dbReference>
<dbReference type="PROSITE" id="PS50949">
    <property type="entry name" value="HTH_GNTR"/>
    <property type="match status" value="1"/>
</dbReference>
<dbReference type="Gene3D" id="1.10.10.10">
    <property type="entry name" value="Winged helix-like DNA-binding domain superfamily/Winged helix DNA-binding domain"/>
    <property type="match status" value="1"/>
</dbReference>
<dbReference type="InterPro" id="IPR028978">
    <property type="entry name" value="Chorismate_lyase_/UTRA_dom_sf"/>
</dbReference>
<dbReference type="PANTHER" id="PTHR44846:SF1">
    <property type="entry name" value="MANNOSYL-D-GLYCERATE TRANSPORT_METABOLISM SYSTEM REPRESSOR MNGR-RELATED"/>
    <property type="match status" value="1"/>
</dbReference>
<dbReference type="InterPro" id="IPR050679">
    <property type="entry name" value="Bact_HTH_transcr_reg"/>
</dbReference>
<accession>A0ABP8GPM7</accession>
<keyword evidence="2" id="KW-0238">DNA-binding</keyword>
<dbReference type="Pfam" id="PF00392">
    <property type="entry name" value="GntR"/>
    <property type="match status" value="1"/>
</dbReference>
<evidence type="ECO:0000259" key="4">
    <source>
        <dbReference type="PROSITE" id="PS50949"/>
    </source>
</evidence>
<dbReference type="PANTHER" id="PTHR44846">
    <property type="entry name" value="MANNOSYL-D-GLYCERATE TRANSPORT/METABOLISM SYSTEM REPRESSOR MNGR-RELATED"/>
    <property type="match status" value="1"/>
</dbReference>
<comment type="caution">
    <text evidence="5">The sequence shown here is derived from an EMBL/GenBank/DDBJ whole genome shotgun (WGS) entry which is preliminary data.</text>
</comment>